<proteinExistence type="predicted"/>
<sequence>MRNIVSAEWTKLLPHRGTWLLVWLYPIAVGLIMAITIGVKLASRDPATAITAKTWIEQTTPIWYVPMISLGRYLVAAYFALVFAGEYGWNTWKLVVPHAARWKLIGAKYLVATGLLYLAWIGAAAIAALLQFTKFGIAGESIPQGVTLAAILAAHGKLVLLGIAPLLITAAYASVMAVLTRSTLAAFLISLVFVTLDELLGKIVGGLSNFGVEWLAVPYRVLPSYHLDNWTSWLRDGTGYQLKLASGTIVSYSQTTSLVALTLWIVGLGALCLFAFRRQDIN</sequence>
<evidence type="ECO:0000313" key="2">
    <source>
        <dbReference type="EMBL" id="MDV3457265.1"/>
    </source>
</evidence>
<feature type="transmembrane region" description="Helical" evidence="1">
    <location>
        <begin position="109"/>
        <end position="133"/>
    </location>
</feature>
<dbReference type="RefSeq" id="WP_317226422.1">
    <property type="nucleotide sequence ID" value="NZ_JAWJEJ010000001.1"/>
</dbReference>
<evidence type="ECO:0000256" key="1">
    <source>
        <dbReference type="SAM" id="Phobius"/>
    </source>
</evidence>
<protein>
    <recommendedName>
        <fullName evidence="4">ABC transporter permease</fullName>
    </recommendedName>
</protein>
<keyword evidence="1" id="KW-1133">Transmembrane helix</keyword>
<feature type="transmembrane region" description="Helical" evidence="1">
    <location>
        <begin position="20"/>
        <end position="42"/>
    </location>
</feature>
<keyword evidence="3" id="KW-1185">Reference proteome</keyword>
<name>A0ABU3Y7A4_9SPHN</name>
<feature type="transmembrane region" description="Helical" evidence="1">
    <location>
        <begin position="174"/>
        <end position="196"/>
    </location>
</feature>
<organism evidence="2 3">
    <name type="scientific">Sphingomonas agrestis</name>
    <dbReference type="NCBI Taxonomy" id="3080540"/>
    <lineage>
        <taxon>Bacteria</taxon>
        <taxon>Pseudomonadati</taxon>
        <taxon>Pseudomonadota</taxon>
        <taxon>Alphaproteobacteria</taxon>
        <taxon>Sphingomonadales</taxon>
        <taxon>Sphingomonadaceae</taxon>
        <taxon>Sphingomonas</taxon>
    </lineage>
</organism>
<dbReference type="PANTHER" id="PTHR37305:SF1">
    <property type="entry name" value="MEMBRANE PROTEIN"/>
    <property type="match status" value="1"/>
</dbReference>
<keyword evidence="1" id="KW-0472">Membrane</keyword>
<dbReference type="EMBL" id="JAWJEJ010000001">
    <property type="protein sequence ID" value="MDV3457265.1"/>
    <property type="molecule type" value="Genomic_DNA"/>
</dbReference>
<feature type="transmembrane region" description="Helical" evidence="1">
    <location>
        <begin position="145"/>
        <end position="168"/>
    </location>
</feature>
<feature type="transmembrane region" description="Helical" evidence="1">
    <location>
        <begin position="63"/>
        <end position="89"/>
    </location>
</feature>
<keyword evidence="1" id="KW-0812">Transmembrane</keyword>
<dbReference type="Proteomes" id="UP001273531">
    <property type="component" value="Unassembled WGS sequence"/>
</dbReference>
<comment type="caution">
    <text evidence="2">The sequence shown here is derived from an EMBL/GenBank/DDBJ whole genome shotgun (WGS) entry which is preliminary data.</text>
</comment>
<reference evidence="2 3" key="1">
    <citation type="submission" date="2023-10" db="EMBL/GenBank/DDBJ databases">
        <title>Sphingomonas sp. HF-S4 16S ribosomal RNA gene Genome sequencing and assembly.</title>
        <authorList>
            <person name="Lee H."/>
        </authorList>
    </citation>
    <scope>NUCLEOTIDE SEQUENCE [LARGE SCALE GENOMIC DNA]</scope>
    <source>
        <strain evidence="2 3">HF-S4</strain>
    </source>
</reference>
<feature type="transmembrane region" description="Helical" evidence="1">
    <location>
        <begin position="258"/>
        <end position="276"/>
    </location>
</feature>
<gene>
    <name evidence="2" type="ORF">RZN05_09745</name>
</gene>
<accession>A0ABU3Y7A4</accession>
<dbReference type="PANTHER" id="PTHR37305">
    <property type="entry name" value="INTEGRAL MEMBRANE PROTEIN-RELATED"/>
    <property type="match status" value="1"/>
</dbReference>
<evidence type="ECO:0008006" key="4">
    <source>
        <dbReference type="Google" id="ProtNLM"/>
    </source>
</evidence>
<evidence type="ECO:0000313" key="3">
    <source>
        <dbReference type="Proteomes" id="UP001273531"/>
    </source>
</evidence>